<proteinExistence type="predicted"/>
<dbReference type="SUPFAM" id="SSF53335">
    <property type="entry name" value="S-adenosyl-L-methionine-dependent methyltransferases"/>
    <property type="match status" value="1"/>
</dbReference>
<sequence>MIIFYRSCDSIRWFISSYKKDGISYILDYGAGKLRNSIYLSELGFKVYACDITDQINKIRSLKKSEELYCTIDEKFLVNYRLAFDLIISNYVLNIIKKDYARKEYIRNTYLNLKRSGYLLVEVRKRTKNTPDRCVTAYYQQELDDMILSERFKKVDELSFSKSIVGVYRKDGPLFIAYKKI</sequence>
<dbReference type="STRING" id="926561.GCA_000379025_00513"/>
<feature type="domain" description="Tellurite resistance methyltransferase TehB-like" evidence="1">
    <location>
        <begin position="26"/>
        <end position="135"/>
    </location>
</feature>
<keyword evidence="3" id="KW-1185">Reference proteome</keyword>
<dbReference type="EMBL" id="SOEG01000034">
    <property type="protein sequence ID" value="TDX47987.1"/>
    <property type="molecule type" value="Genomic_DNA"/>
</dbReference>
<dbReference type="CDD" id="cd02440">
    <property type="entry name" value="AdoMet_MTases"/>
    <property type="match status" value="1"/>
</dbReference>
<evidence type="ECO:0000313" key="2">
    <source>
        <dbReference type="EMBL" id="TDX47987.1"/>
    </source>
</evidence>
<evidence type="ECO:0000259" key="1">
    <source>
        <dbReference type="Pfam" id="PF03848"/>
    </source>
</evidence>
<reference evidence="2 3" key="1">
    <citation type="submission" date="2019-03" db="EMBL/GenBank/DDBJ databases">
        <title>Subsurface microbial communities from deep shales in Ohio and West Virginia, USA.</title>
        <authorList>
            <person name="Wrighton K."/>
        </authorList>
    </citation>
    <scope>NUCLEOTIDE SEQUENCE [LARGE SCALE GENOMIC DNA]</scope>
    <source>
        <strain evidence="2 3">MSL 6dP</strain>
    </source>
</reference>
<dbReference type="Pfam" id="PF03848">
    <property type="entry name" value="TehB"/>
    <property type="match status" value="1"/>
</dbReference>
<dbReference type="RefSeq" id="WP_018247724.1">
    <property type="nucleotide sequence ID" value="NZ_SOEG01000034.1"/>
</dbReference>
<evidence type="ECO:0000313" key="3">
    <source>
        <dbReference type="Proteomes" id="UP000295832"/>
    </source>
</evidence>
<organism evidence="2 3">
    <name type="scientific">Orenia marismortui</name>
    <dbReference type="NCBI Taxonomy" id="46469"/>
    <lineage>
        <taxon>Bacteria</taxon>
        <taxon>Bacillati</taxon>
        <taxon>Bacillota</taxon>
        <taxon>Clostridia</taxon>
        <taxon>Halanaerobiales</taxon>
        <taxon>Halobacteroidaceae</taxon>
        <taxon>Orenia</taxon>
    </lineage>
</organism>
<name>A0A4R8H0U2_9FIRM</name>
<protein>
    <submittedName>
        <fullName evidence="2">Tellurite resistance protein TehB</fullName>
    </submittedName>
</protein>
<dbReference type="Gene3D" id="3.40.50.150">
    <property type="entry name" value="Vaccinia Virus protein VP39"/>
    <property type="match status" value="1"/>
</dbReference>
<comment type="caution">
    <text evidence="2">The sequence shown here is derived from an EMBL/GenBank/DDBJ whole genome shotgun (WGS) entry which is preliminary data.</text>
</comment>
<dbReference type="InterPro" id="IPR029063">
    <property type="entry name" value="SAM-dependent_MTases_sf"/>
</dbReference>
<dbReference type="Proteomes" id="UP000295832">
    <property type="component" value="Unassembled WGS sequence"/>
</dbReference>
<dbReference type="AlphaFoldDB" id="A0A4R8H0U2"/>
<accession>A0A4R8H0U2</accession>
<gene>
    <name evidence="2" type="ORF">C7959_1341</name>
</gene>
<dbReference type="InterPro" id="IPR015985">
    <property type="entry name" value="TehB-like_dom"/>
</dbReference>